<dbReference type="InterPro" id="IPR011600">
    <property type="entry name" value="Pept_C14_caspase"/>
</dbReference>
<feature type="domain" description="Caspase family p10" evidence="3">
    <location>
        <begin position="186"/>
        <end position="281"/>
    </location>
</feature>
<keyword evidence="6" id="KW-1185">Reference proteome</keyword>
<dbReference type="Gene3D" id="3.40.50.1460">
    <property type="match status" value="1"/>
</dbReference>
<dbReference type="InterPro" id="IPR015917">
    <property type="entry name" value="Pept_C14A"/>
</dbReference>
<dbReference type="InterPro" id="IPR002138">
    <property type="entry name" value="Pept_C14_p10"/>
</dbReference>
<dbReference type="GO" id="GO:0043525">
    <property type="term" value="P:positive regulation of neuron apoptotic process"/>
    <property type="evidence" value="ECO:0007669"/>
    <property type="project" value="TreeGrafter"/>
</dbReference>
<dbReference type="PROSITE" id="PS50207">
    <property type="entry name" value="CASPASE_P10"/>
    <property type="match status" value="1"/>
</dbReference>
<dbReference type="PANTHER" id="PTHR10454:SF232">
    <property type="entry name" value="AT03047P-RELATED"/>
    <property type="match status" value="1"/>
</dbReference>
<evidence type="ECO:0000313" key="6">
    <source>
        <dbReference type="Proteomes" id="UP001162480"/>
    </source>
</evidence>
<protein>
    <submittedName>
        <fullName evidence="5">Caspase-1-like isoform X2</fullName>
    </submittedName>
</protein>
<sequence length="315" mass="36110">MDAERENVSTEAQFHQPTREDLMKCFDKYDMTHKKRGVAYIFNNENFKDSKLSTRHGSSKDTEDFKASLLNLGFREDDIKVHTDESADEMRKALNEFEQDNPDIEGNIDCFICAILSHGGEDDIIYGYEGKVELDELLSYLRPDRCPSLTGIPKLIFIQTCRGSKIDVGVERNDAEEEESGKKPPKIPIMADMLVFHSSSNKYPSIRDKDTGSWFMQTLSRMLMEYGAEYEIMKLLAAVCNHVASLELQISFNLEGERVNSDFKQMPQIMTTLRKELKFEPRRLKLFPDNIRPFPDNILIHARMSDGIGSRGIVS</sequence>
<evidence type="ECO:0000256" key="1">
    <source>
        <dbReference type="ARBA" id="ARBA00010134"/>
    </source>
</evidence>
<name>A0AA36FKV2_OCTVU</name>
<dbReference type="GO" id="GO:0006915">
    <property type="term" value="P:apoptotic process"/>
    <property type="evidence" value="ECO:0007669"/>
    <property type="project" value="TreeGrafter"/>
</dbReference>
<evidence type="ECO:0000313" key="5">
    <source>
        <dbReference type="EMBL" id="CAI9742745.1"/>
    </source>
</evidence>
<dbReference type="Pfam" id="PF00656">
    <property type="entry name" value="Peptidase_C14"/>
    <property type="match status" value="1"/>
</dbReference>
<feature type="domain" description="Caspase family p20" evidence="4">
    <location>
        <begin position="35"/>
        <end position="165"/>
    </location>
</feature>
<accession>A0AA36FKV2</accession>
<comment type="similarity">
    <text evidence="1 2">Belongs to the peptidase C14A family.</text>
</comment>
<dbReference type="SUPFAM" id="SSF52129">
    <property type="entry name" value="Caspase-like"/>
    <property type="match status" value="1"/>
</dbReference>
<dbReference type="PROSITE" id="PS50208">
    <property type="entry name" value="CASPASE_P20"/>
    <property type="match status" value="1"/>
</dbReference>
<dbReference type="Proteomes" id="UP001162480">
    <property type="component" value="Chromosome 28"/>
</dbReference>
<dbReference type="EMBL" id="OX597841">
    <property type="protein sequence ID" value="CAI9742745.1"/>
    <property type="molecule type" value="Genomic_DNA"/>
</dbReference>
<dbReference type="CDD" id="cd00032">
    <property type="entry name" value="CASc"/>
    <property type="match status" value="1"/>
</dbReference>
<dbReference type="GO" id="GO:0005737">
    <property type="term" value="C:cytoplasm"/>
    <property type="evidence" value="ECO:0007669"/>
    <property type="project" value="TreeGrafter"/>
</dbReference>
<dbReference type="InterPro" id="IPR029030">
    <property type="entry name" value="Caspase-like_dom_sf"/>
</dbReference>
<evidence type="ECO:0000256" key="2">
    <source>
        <dbReference type="RuleBase" id="RU003971"/>
    </source>
</evidence>
<gene>
    <name evidence="5" type="ORF">OCTVUL_1B022585</name>
</gene>
<dbReference type="InterPro" id="IPR002398">
    <property type="entry name" value="Pept_C14"/>
</dbReference>
<proteinExistence type="inferred from homology"/>
<organism evidence="5 6">
    <name type="scientific">Octopus vulgaris</name>
    <name type="common">Common octopus</name>
    <dbReference type="NCBI Taxonomy" id="6645"/>
    <lineage>
        <taxon>Eukaryota</taxon>
        <taxon>Metazoa</taxon>
        <taxon>Spiralia</taxon>
        <taxon>Lophotrochozoa</taxon>
        <taxon>Mollusca</taxon>
        <taxon>Cephalopoda</taxon>
        <taxon>Coleoidea</taxon>
        <taxon>Octopodiformes</taxon>
        <taxon>Octopoda</taxon>
        <taxon>Incirrata</taxon>
        <taxon>Octopodidae</taxon>
        <taxon>Octopus</taxon>
    </lineage>
</organism>
<dbReference type="InterPro" id="IPR001309">
    <property type="entry name" value="Pept_C14_p20"/>
</dbReference>
<evidence type="ECO:0000259" key="4">
    <source>
        <dbReference type="PROSITE" id="PS50208"/>
    </source>
</evidence>
<reference evidence="5" key="1">
    <citation type="submission" date="2023-08" db="EMBL/GenBank/DDBJ databases">
        <authorList>
            <person name="Alioto T."/>
            <person name="Alioto T."/>
            <person name="Gomez Garrido J."/>
        </authorList>
    </citation>
    <scope>NUCLEOTIDE SEQUENCE</scope>
</reference>
<dbReference type="PRINTS" id="PR00376">
    <property type="entry name" value="IL1BCENZYME"/>
</dbReference>
<dbReference type="PANTHER" id="PTHR10454">
    <property type="entry name" value="CASPASE"/>
    <property type="match status" value="1"/>
</dbReference>
<dbReference type="SMART" id="SM00115">
    <property type="entry name" value="CASc"/>
    <property type="match status" value="1"/>
</dbReference>
<evidence type="ECO:0000259" key="3">
    <source>
        <dbReference type="PROSITE" id="PS50207"/>
    </source>
</evidence>
<dbReference type="GO" id="GO:0004197">
    <property type="term" value="F:cysteine-type endopeptidase activity"/>
    <property type="evidence" value="ECO:0007669"/>
    <property type="project" value="InterPro"/>
</dbReference>
<dbReference type="AlphaFoldDB" id="A0AA36FKV2"/>
<dbReference type="GO" id="GO:0006508">
    <property type="term" value="P:proteolysis"/>
    <property type="evidence" value="ECO:0007669"/>
    <property type="project" value="InterPro"/>
</dbReference>